<proteinExistence type="inferred from homology"/>
<dbReference type="GO" id="GO:0004751">
    <property type="term" value="F:ribose-5-phosphate isomerase activity"/>
    <property type="evidence" value="ECO:0007669"/>
    <property type="project" value="UniProtKB-EC"/>
</dbReference>
<dbReference type="EC" id="5.3.1.6" evidence="3"/>
<dbReference type="Gene3D" id="3.40.1400.10">
    <property type="entry name" value="Sugar-phosphate isomerase, RpiB/LacA/LacB"/>
    <property type="match status" value="1"/>
</dbReference>
<sequence length="148" mass="16402">MKIDRIYIASDHAGFGLKERVKGFLSEKFSVIDLGCDDEKISVDYPDFAHKMAENLVNDSDFGILICGTGIGISIAANRHKNVRCALCHDISTAKLAREHNNANVIAFGARMLGEVVVFDMLNAFFGTNFAGGRHQNRVEKINQKEQK</sequence>
<evidence type="ECO:0000256" key="1">
    <source>
        <dbReference type="ARBA" id="ARBA00008754"/>
    </source>
</evidence>
<comment type="similarity">
    <text evidence="1">Belongs to the LacAB/RpiB family.</text>
</comment>
<organism evidence="3 4">
    <name type="scientific">Campylobacter gastrosuis</name>
    <dbReference type="NCBI Taxonomy" id="2974576"/>
    <lineage>
        <taxon>Bacteria</taxon>
        <taxon>Pseudomonadati</taxon>
        <taxon>Campylobacterota</taxon>
        <taxon>Epsilonproteobacteria</taxon>
        <taxon>Campylobacterales</taxon>
        <taxon>Campylobacteraceae</taxon>
        <taxon>Campylobacter</taxon>
    </lineage>
</organism>
<dbReference type="RefSeq" id="WP_284938419.1">
    <property type="nucleotide sequence ID" value="NZ_JANURM010000018.1"/>
</dbReference>
<name>A0ABT7HS69_9BACT</name>
<gene>
    <name evidence="3" type="primary">rpiB</name>
    <name evidence="3" type="ORF">NYG85_10035</name>
</gene>
<dbReference type="PIRSF" id="PIRSF005384">
    <property type="entry name" value="RpiB_LacA_B"/>
    <property type="match status" value="1"/>
</dbReference>
<dbReference type="NCBIfam" id="NF004051">
    <property type="entry name" value="PRK05571.1"/>
    <property type="match status" value="1"/>
</dbReference>
<dbReference type="Proteomes" id="UP001173801">
    <property type="component" value="Unassembled WGS sequence"/>
</dbReference>
<dbReference type="PANTHER" id="PTHR30345:SF0">
    <property type="entry name" value="DNA DAMAGE-REPAIR_TOLERATION PROTEIN DRT102"/>
    <property type="match status" value="1"/>
</dbReference>
<dbReference type="InterPro" id="IPR004785">
    <property type="entry name" value="RpiB"/>
</dbReference>
<keyword evidence="4" id="KW-1185">Reference proteome</keyword>
<comment type="caution">
    <text evidence="3">The sequence shown here is derived from an EMBL/GenBank/DDBJ whole genome shotgun (WGS) entry which is preliminary data.</text>
</comment>
<dbReference type="NCBIfam" id="TIGR01120">
    <property type="entry name" value="rpiB"/>
    <property type="match status" value="1"/>
</dbReference>
<reference evidence="3" key="1">
    <citation type="submission" date="2022-08" db="EMBL/GenBank/DDBJ databases">
        <authorList>
            <person name="Wang H."/>
        </authorList>
    </citation>
    <scope>NUCLEOTIDE SEQUENCE</scope>
    <source>
        <strain evidence="3">PS10</strain>
    </source>
</reference>
<reference evidence="3" key="2">
    <citation type="journal article" date="2023" name="Microorganisms">
        <title>Isolation and Genomic Characteristics of Cat-Borne Campylobacter felis sp. nov. and Sheep-Borne Campylobacter ovis sp. nov.</title>
        <authorList>
            <person name="Wang H."/>
            <person name="Li Y."/>
            <person name="Gu Y."/>
            <person name="Zhou G."/>
            <person name="Chen X."/>
            <person name="Zhang X."/>
            <person name="Shao Z."/>
            <person name="Zhang J."/>
            <person name="Zhang M."/>
        </authorList>
    </citation>
    <scope>NUCLEOTIDE SEQUENCE</scope>
    <source>
        <strain evidence="3">PS10</strain>
    </source>
</reference>
<evidence type="ECO:0000256" key="2">
    <source>
        <dbReference type="ARBA" id="ARBA00023235"/>
    </source>
</evidence>
<dbReference type="InterPro" id="IPR003500">
    <property type="entry name" value="RpiB_LacA_LacB"/>
</dbReference>
<dbReference type="NCBIfam" id="TIGR00689">
    <property type="entry name" value="rpiB_lacA_lacB"/>
    <property type="match status" value="1"/>
</dbReference>
<evidence type="ECO:0000313" key="3">
    <source>
        <dbReference type="EMBL" id="MDL0089698.1"/>
    </source>
</evidence>
<keyword evidence="2 3" id="KW-0413">Isomerase</keyword>
<evidence type="ECO:0000313" key="4">
    <source>
        <dbReference type="Proteomes" id="UP001173801"/>
    </source>
</evidence>
<dbReference type="EMBL" id="JANURM010000018">
    <property type="protein sequence ID" value="MDL0089698.1"/>
    <property type="molecule type" value="Genomic_DNA"/>
</dbReference>
<dbReference type="SUPFAM" id="SSF89623">
    <property type="entry name" value="Ribose/Galactose isomerase RpiB/AlsB"/>
    <property type="match status" value="1"/>
</dbReference>
<dbReference type="Pfam" id="PF02502">
    <property type="entry name" value="LacAB_rpiB"/>
    <property type="match status" value="1"/>
</dbReference>
<dbReference type="PANTHER" id="PTHR30345">
    <property type="entry name" value="RIBOSE-5-PHOSPHATE ISOMERASE B"/>
    <property type="match status" value="1"/>
</dbReference>
<protein>
    <submittedName>
        <fullName evidence="3">Ribose 5-phosphate isomerase B</fullName>
        <ecNumber evidence="3">5.3.1.6</ecNumber>
    </submittedName>
</protein>
<dbReference type="InterPro" id="IPR036569">
    <property type="entry name" value="RpiB_LacA_LacB_sf"/>
</dbReference>
<accession>A0ABT7HS69</accession>